<feature type="region of interest" description="Disordered" evidence="10">
    <location>
        <begin position="1"/>
        <end position="23"/>
    </location>
</feature>
<dbReference type="AlphaFoldDB" id="A0A835CP20"/>
<evidence type="ECO:0000256" key="8">
    <source>
        <dbReference type="ARBA" id="ARBA00046432"/>
    </source>
</evidence>
<keyword evidence="3" id="KW-0963">Cytoplasm</keyword>
<evidence type="ECO:0000256" key="3">
    <source>
        <dbReference type="ARBA" id="ARBA00022490"/>
    </source>
</evidence>
<dbReference type="InterPro" id="IPR000649">
    <property type="entry name" value="IF-2B-related"/>
</dbReference>
<comment type="caution">
    <text evidence="11">The sequence shown here is derived from an EMBL/GenBank/DDBJ whole genome shotgun (WGS) entry which is preliminary data.</text>
</comment>
<evidence type="ECO:0000256" key="4">
    <source>
        <dbReference type="ARBA" id="ARBA00022540"/>
    </source>
</evidence>
<dbReference type="Proteomes" id="UP000639338">
    <property type="component" value="Unassembled WGS sequence"/>
</dbReference>
<comment type="subcellular location">
    <subcellularLocation>
        <location evidence="1">Cytoplasm</location>
        <location evidence="1">Cytosol</location>
    </subcellularLocation>
</comment>
<evidence type="ECO:0000256" key="10">
    <source>
        <dbReference type="SAM" id="MobiDB-lite"/>
    </source>
</evidence>
<sequence length="635" mass="71210">MDLKLEEDSNTKQKISKSRARHLRRKRLTIARRTIETDSSSDTAIRKELKVKTTTDDNIVIDSNSTSKDSRTESENNHQLVIKSVKNQRNQSELIKSNISLYKNDFIADCSHNNILINCIDKVKMNNTDEKSRELVKAEREAKKAAKAAAKNKGKNIKQNDESIKTCTSVEKKIEAQVSKDNNVSALVDNLSKVKIENSEVKKEQSDKNDGKSKAELKAERRAKQEAQRALKAEQEKQKLAQKLEASAGGDVVAVSKKSDDLKSKTADSKDIKKISQKLIANKSNEHEISLFKHLYQEREQAYHGKPSVNSNIHPAIIRLGVQYEKKIIVGSNARCIAFLAAIKELIKDFERPSQADFTRGLETSFQESLSYLHNCRPLAVSMQNALKHLKWKMAQFPSTISDNDAKINLITTIDTYIQEQIFLADQAISNRIQTKITNDDVILTYGYSSLIQKILTDAHKEKIKFRVVVVDGRPWLEGKELIRRLSKIGIECSYVLINALSFIMPEVNKVFLGAHAILANGAVMSRAGTAQVALMAKAFNVPVLVACGTHKSCERVQTDSIVYNEIGDADELTKTMNHSKKSILNNWRAKKYLNLLNITYDVTPADLVTAVVTELAILPCTSVPVILRIKPSEI</sequence>
<dbReference type="Pfam" id="PF01008">
    <property type="entry name" value="IF-2B"/>
    <property type="match status" value="1"/>
</dbReference>
<dbReference type="GO" id="GO:0005829">
    <property type="term" value="C:cytosol"/>
    <property type="evidence" value="ECO:0007669"/>
    <property type="project" value="UniProtKB-SubCell"/>
</dbReference>
<dbReference type="OrthoDB" id="10254737at2759"/>
<protein>
    <recommendedName>
        <fullName evidence="6">Translation initiation factor eIF2B subunit delta</fullName>
    </recommendedName>
    <alternativeName>
        <fullName evidence="7">eIF2B GDP-GTP exchange factor subunit delta</fullName>
    </alternativeName>
</protein>
<evidence type="ECO:0000256" key="5">
    <source>
        <dbReference type="ARBA" id="ARBA00022917"/>
    </source>
</evidence>
<evidence type="ECO:0000256" key="1">
    <source>
        <dbReference type="ARBA" id="ARBA00004514"/>
    </source>
</evidence>
<evidence type="ECO:0000256" key="7">
    <source>
        <dbReference type="ARBA" id="ARBA00044356"/>
    </source>
</evidence>
<evidence type="ECO:0000313" key="12">
    <source>
        <dbReference type="Proteomes" id="UP000639338"/>
    </source>
</evidence>
<dbReference type="SUPFAM" id="SSF100950">
    <property type="entry name" value="NagB/RpiA/CoA transferase-like"/>
    <property type="match status" value="1"/>
</dbReference>
<keyword evidence="5" id="KW-0648">Protein biosynthesis</keyword>
<dbReference type="GO" id="GO:0003743">
    <property type="term" value="F:translation initiation factor activity"/>
    <property type="evidence" value="ECO:0007669"/>
    <property type="project" value="UniProtKB-KW"/>
</dbReference>
<dbReference type="InterPro" id="IPR042529">
    <property type="entry name" value="IF_2B-like_C"/>
</dbReference>
<dbReference type="PANTHER" id="PTHR10233">
    <property type="entry name" value="TRANSLATION INITIATION FACTOR EIF-2B"/>
    <property type="match status" value="1"/>
</dbReference>
<dbReference type="EMBL" id="JACMRX010000004">
    <property type="protein sequence ID" value="KAF7991394.1"/>
    <property type="molecule type" value="Genomic_DNA"/>
</dbReference>
<name>A0A835CP20_APHGI</name>
<comment type="subunit">
    <text evidence="8">Component of the translation initiation factor 2B (eIF2B) complex which is a heterodecamer of two sets of five different subunits: alpha, beta, gamma, delta and epsilon. Subunits alpha, beta and delta comprise a regulatory subcomplex and subunits epsilon and gamma comprise a catalytic subcomplex. Within the complex, the hexameric regulatory complex resides at the center, with the two heterodimeric catalytic subcomplexes bound on opposite sides.</text>
</comment>
<feature type="compositionally biased region" description="Basic residues" evidence="10">
    <location>
        <begin position="14"/>
        <end position="23"/>
    </location>
</feature>
<proteinExistence type="inferred from homology"/>
<evidence type="ECO:0000313" key="11">
    <source>
        <dbReference type="EMBL" id="KAF7991394.1"/>
    </source>
</evidence>
<evidence type="ECO:0000256" key="2">
    <source>
        <dbReference type="ARBA" id="ARBA00007251"/>
    </source>
</evidence>
<organism evidence="11 12">
    <name type="scientific">Aphidius gifuensis</name>
    <name type="common">Parasitoid wasp</name>
    <dbReference type="NCBI Taxonomy" id="684658"/>
    <lineage>
        <taxon>Eukaryota</taxon>
        <taxon>Metazoa</taxon>
        <taxon>Ecdysozoa</taxon>
        <taxon>Arthropoda</taxon>
        <taxon>Hexapoda</taxon>
        <taxon>Insecta</taxon>
        <taxon>Pterygota</taxon>
        <taxon>Neoptera</taxon>
        <taxon>Endopterygota</taxon>
        <taxon>Hymenoptera</taxon>
        <taxon>Apocrita</taxon>
        <taxon>Ichneumonoidea</taxon>
        <taxon>Braconidae</taxon>
        <taxon>Aphidiinae</taxon>
        <taxon>Aphidius</taxon>
    </lineage>
</organism>
<dbReference type="InterPro" id="IPR037171">
    <property type="entry name" value="NagB/RpiA_transferase-like"/>
</dbReference>
<comment type="similarity">
    <text evidence="2 9">Belongs to the eIF-2B alpha/beta/delta subunits family.</text>
</comment>
<dbReference type="PANTHER" id="PTHR10233:SF14">
    <property type="entry name" value="TRANSLATION INITIATION FACTOR EIF-2B SUBUNIT DELTA"/>
    <property type="match status" value="1"/>
</dbReference>
<keyword evidence="4" id="KW-0396">Initiation factor</keyword>
<accession>A0A835CP20</accession>
<reference evidence="11 12" key="1">
    <citation type="submission" date="2020-08" db="EMBL/GenBank/DDBJ databases">
        <title>Aphidius gifuensis genome sequencing and assembly.</title>
        <authorList>
            <person name="Du Z."/>
        </authorList>
    </citation>
    <scope>NUCLEOTIDE SEQUENCE [LARGE SCALE GENOMIC DNA]</scope>
    <source>
        <strain evidence="11">YNYX2018</strain>
        <tissue evidence="11">Adults</tissue>
    </source>
</reference>
<evidence type="ECO:0000256" key="9">
    <source>
        <dbReference type="RuleBase" id="RU003814"/>
    </source>
</evidence>
<feature type="compositionally biased region" description="Basic and acidic residues" evidence="10">
    <location>
        <begin position="1"/>
        <end position="11"/>
    </location>
</feature>
<gene>
    <name evidence="11" type="ORF">HCN44_002956</name>
</gene>
<feature type="region of interest" description="Disordered" evidence="10">
    <location>
        <begin position="199"/>
        <end position="234"/>
    </location>
</feature>
<keyword evidence="12" id="KW-1185">Reference proteome</keyword>
<dbReference type="Gene3D" id="3.40.50.10470">
    <property type="entry name" value="Translation initiation factor eif-2b, domain 2"/>
    <property type="match status" value="1"/>
</dbReference>
<evidence type="ECO:0000256" key="6">
    <source>
        <dbReference type="ARBA" id="ARBA00044147"/>
    </source>
</evidence>